<dbReference type="STRING" id="985054.SAMN05444358_101137"/>
<dbReference type="Proteomes" id="UP000183400">
    <property type="component" value="Unassembled WGS sequence"/>
</dbReference>
<dbReference type="RefSeq" id="WP_074733639.1">
    <property type="nucleotide sequence ID" value="NZ_FNNP01000001.1"/>
</dbReference>
<proteinExistence type="predicted"/>
<dbReference type="EMBL" id="FNNP01000001">
    <property type="protein sequence ID" value="SDW17876.1"/>
    <property type="molecule type" value="Genomic_DNA"/>
</dbReference>
<dbReference type="Pfam" id="PF05930">
    <property type="entry name" value="Phage_AlpA"/>
    <property type="match status" value="1"/>
</dbReference>
<keyword evidence="2" id="KW-1185">Reference proteome</keyword>
<reference evidence="2" key="1">
    <citation type="submission" date="2016-10" db="EMBL/GenBank/DDBJ databases">
        <authorList>
            <person name="Varghese N."/>
            <person name="Submissions S."/>
        </authorList>
    </citation>
    <scope>NUCLEOTIDE SEQUENCE [LARGE SCALE GENOMIC DNA]</scope>
    <source>
        <strain evidence="2">DSM 27839</strain>
    </source>
</reference>
<gene>
    <name evidence="1" type="ORF">SAMN05444358_101137</name>
</gene>
<dbReference type="OrthoDB" id="9801242at2"/>
<evidence type="ECO:0000313" key="1">
    <source>
        <dbReference type="EMBL" id="SDW17876.1"/>
    </source>
</evidence>
<dbReference type="AlphaFoldDB" id="A0A1H2REI3"/>
<dbReference type="InterPro" id="IPR010260">
    <property type="entry name" value="AlpA"/>
</dbReference>
<organism evidence="1 2">
    <name type="scientific">Ruegeria halocynthiae</name>
    <dbReference type="NCBI Taxonomy" id="985054"/>
    <lineage>
        <taxon>Bacteria</taxon>
        <taxon>Pseudomonadati</taxon>
        <taxon>Pseudomonadota</taxon>
        <taxon>Alphaproteobacteria</taxon>
        <taxon>Rhodobacterales</taxon>
        <taxon>Roseobacteraceae</taxon>
        <taxon>Ruegeria</taxon>
    </lineage>
</organism>
<evidence type="ECO:0000313" key="2">
    <source>
        <dbReference type="Proteomes" id="UP000183400"/>
    </source>
</evidence>
<name>A0A1H2REI3_9RHOB</name>
<dbReference type="Gene3D" id="1.10.238.160">
    <property type="match status" value="1"/>
</dbReference>
<sequence length="68" mass="7800">MLAHKKYLSKKYLSGTQTLEVCPISKSTRDRLIKDGRWPKPIKIGSRSFWLADEVDTAMQAFADARED</sequence>
<accession>A0A1H2REI3</accession>
<protein>
    <submittedName>
        <fullName evidence="1">Transcriptional regulator, AlpA family</fullName>
    </submittedName>
</protein>